<dbReference type="InterPro" id="IPR000719">
    <property type="entry name" value="Prot_kinase_dom"/>
</dbReference>
<keyword evidence="4" id="KW-0067">ATP-binding</keyword>
<evidence type="ECO:0000256" key="3">
    <source>
        <dbReference type="ARBA" id="ARBA00022777"/>
    </source>
</evidence>
<keyword evidence="2" id="KW-0547">Nucleotide-binding</keyword>
<dbReference type="SUPFAM" id="SSF56112">
    <property type="entry name" value="Protein kinase-like (PK-like)"/>
    <property type="match status" value="1"/>
</dbReference>
<evidence type="ECO:0000259" key="5">
    <source>
        <dbReference type="PROSITE" id="PS50011"/>
    </source>
</evidence>
<sequence>MNTSAPVTAAGWTLDAGEAAGPEAQEFRALYRGEDFSAPRRGLLALVTRGDSAGGAPDEAAQVAARLFAEGFFGGLATLSPAVAAARALSSANSWLFRQSRADPQRLGMAASLCALACPASKKLLIVHLGETRAYLLRDGRVQPLTTDHLRPLPSGAMVLTRALGLDREAQADVVEIDARPGDRIILLGAALREGNLDSPPQTLAENLAKSGGAAVVVDIRDVAAPQLDDLAADFADLPIRPPPQEGDTLDGFVIGRTIYRGQYTLLKRARDTVENRDVALKLPLPAMAQDKVFHAGFLREAWIGARTRGRYMADYLDLPRARRSCLYLVMPYYHGQTLDARLKQAPPVSLAEGAGIAASLCDAVEDLARRQVVHRDIKPENIFLLTSGAIKLLDLGLAALPGLENVRDELGGTTRYMAPELFRGAAAGPRSEVFALGVTLYRMFSGGAFPFGRREAFPLARARPDLPEWLGKIIAQAINADPNARFADAAALRDALEHGLAHEDWRSPPKRPLNALMLWRALAGALALLCLFLLWRR</sequence>
<dbReference type="Gene3D" id="3.30.200.20">
    <property type="entry name" value="Phosphorylase Kinase, domain 1"/>
    <property type="match status" value="1"/>
</dbReference>
<dbReference type="InterPro" id="IPR001932">
    <property type="entry name" value="PPM-type_phosphatase-like_dom"/>
</dbReference>
<dbReference type="PROSITE" id="PS50011">
    <property type="entry name" value="PROTEIN_KINASE_DOM"/>
    <property type="match status" value="1"/>
</dbReference>
<evidence type="ECO:0000256" key="1">
    <source>
        <dbReference type="ARBA" id="ARBA00022679"/>
    </source>
</evidence>
<dbReference type="PROSITE" id="PS00108">
    <property type="entry name" value="PROTEIN_KINASE_ST"/>
    <property type="match status" value="1"/>
</dbReference>
<dbReference type="Gene3D" id="1.10.510.10">
    <property type="entry name" value="Transferase(Phosphotransferase) domain 1"/>
    <property type="match status" value="1"/>
</dbReference>
<dbReference type="InterPro" id="IPR008271">
    <property type="entry name" value="Ser/Thr_kinase_AS"/>
</dbReference>
<evidence type="ECO:0000256" key="2">
    <source>
        <dbReference type="ARBA" id="ARBA00022741"/>
    </source>
</evidence>
<dbReference type="InterPro" id="IPR036457">
    <property type="entry name" value="PPM-type-like_dom_sf"/>
</dbReference>
<keyword evidence="7" id="KW-1185">Reference proteome</keyword>
<dbReference type="SMART" id="SM00331">
    <property type="entry name" value="PP2C_SIG"/>
    <property type="match status" value="1"/>
</dbReference>
<dbReference type="PANTHER" id="PTHR43289:SF6">
    <property type="entry name" value="SERINE_THREONINE-PROTEIN KINASE NEKL-3"/>
    <property type="match status" value="1"/>
</dbReference>
<feature type="domain" description="Protein kinase" evidence="5">
    <location>
        <begin position="253"/>
        <end position="502"/>
    </location>
</feature>
<evidence type="ECO:0000256" key="4">
    <source>
        <dbReference type="ARBA" id="ARBA00022840"/>
    </source>
</evidence>
<keyword evidence="1" id="KW-0808">Transferase</keyword>
<dbReference type="Proteomes" id="UP000239089">
    <property type="component" value="Unassembled WGS sequence"/>
</dbReference>
<dbReference type="GO" id="GO:0005524">
    <property type="term" value="F:ATP binding"/>
    <property type="evidence" value="ECO:0007669"/>
    <property type="project" value="UniProtKB-KW"/>
</dbReference>
<dbReference type="Pfam" id="PF00069">
    <property type="entry name" value="Pkinase"/>
    <property type="match status" value="1"/>
</dbReference>
<reference evidence="6 7" key="1">
    <citation type="journal article" date="2018" name="Arch. Microbiol.">
        <title>New insights into the metabolic potential of the phototrophic purple bacterium Rhodopila globiformis DSM 161(T) from its draft genome sequence and evidence for a vanadium-dependent nitrogenase.</title>
        <authorList>
            <person name="Imhoff J.F."/>
            <person name="Rahn T."/>
            <person name="Kunzel S."/>
            <person name="Neulinger S.C."/>
        </authorList>
    </citation>
    <scope>NUCLEOTIDE SEQUENCE [LARGE SCALE GENOMIC DNA]</scope>
    <source>
        <strain evidence="6 7">DSM 16996</strain>
    </source>
</reference>
<comment type="caution">
    <text evidence="6">The sequence shown here is derived from an EMBL/GenBank/DDBJ whole genome shotgun (WGS) entry which is preliminary data.</text>
</comment>
<dbReference type="SUPFAM" id="SSF81606">
    <property type="entry name" value="PP2C-like"/>
    <property type="match status" value="1"/>
</dbReference>
<dbReference type="SMART" id="SM00220">
    <property type="entry name" value="S_TKc"/>
    <property type="match status" value="1"/>
</dbReference>
<gene>
    <name evidence="6" type="ORF">CCR94_09190</name>
</gene>
<evidence type="ECO:0000313" key="7">
    <source>
        <dbReference type="Proteomes" id="UP000239089"/>
    </source>
</evidence>
<dbReference type="CDD" id="cd14014">
    <property type="entry name" value="STKc_PknB_like"/>
    <property type="match status" value="1"/>
</dbReference>
<protein>
    <recommendedName>
        <fullName evidence="5">Protein kinase domain-containing protein</fullName>
    </recommendedName>
</protein>
<dbReference type="AlphaFoldDB" id="A0A2S6NA24"/>
<dbReference type="Gene3D" id="3.60.40.10">
    <property type="entry name" value="PPM-type phosphatase domain"/>
    <property type="match status" value="1"/>
</dbReference>
<dbReference type="InterPro" id="IPR011009">
    <property type="entry name" value="Kinase-like_dom_sf"/>
</dbReference>
<name>A0A2S6NA24_9HYPH</name>
<dbReference type="OrthoDB" id="9801841at2"/>
<dbReference type="GO" id="GO:0004674">
    <property type="term" value="F:protein serine/threonine kinase activity"/>
    <property type="evidence" value="ECO:0007669"/>
    <property type="project" value="TreeGrafter"/>
</dbReference>
<organism evidence="6 7">
    <name type="scientific">Rhodoblastus sphagnicola</name>
    <dbReference type="NCBI Taxonomy" id="333368"/>
    <lineage>
        <taxon>Bacteria</taxon>
        <taxon>Pseudomonadati</taxon>
        <taxon>Pseudomonadota</taxon>
        <taxon>Alphaproteobacteria</taxon>
        <taxon>Hyphomicrobiales</taxon>
        <taxon>Rhodoblastaceae</taxon>
        <taxon>Rhodoblastus</taxon>
    </lineage>
</organism>
<dbReference type="RefSeq" id="WP_104507572.1">
    <property type="nucleotide sequence ID" value="NZ_JACIGC010000009.1"/>
</dbReference>
<accession>A0A2S6NA24</accession>
<dbReference type="PANTHER" id="PTHR43289">
    <property type="entry name" value="MITOGEN-ACTIVATED PROTEIN KINASE KINASE KINASE 20-RELATED"/>
    <property type="match status" value="1"/>
</dbReference>
<proteinExistence type="predicted"/>
<keyword evidence="3" id="KW-0418">Kinase</keyword>
<dbReference type="EMBL" id="NHSJ01000057">
    <property type="protein sequence ID" value="PPQ31463.1"/>
    <property type="molecule type" value="Genomic_DNA"/>
</dbReference>
<evidence type="ECO:0000313" key="6">
    <source>
        <dbReference type="EMBL" id="PPQ31463.1"/>
    </source>
</evidence>